<sequence>MIYVDADSCPVTDKVIDLASKQDLPVTLVKSYAHFSLKPLNERVDVVYVDQEKEASDYRIMRLIKPNDVLITADYGLASLALAKTPHIIHPRGTLYKKDTMDQLLQSRYLSSQVRKAGGRMKGPKAFTESDRAQFIDRFNHLLSRL</sequence>
<dbReference type="EMBL" id="BJWI01000008">
    <property type="protein sequence ID" value="GEM01299.1"/>
    <property type="molecule type" value="Genomic_DNA"/>
</dbReference>
<dbReference type="HAMAP" id="MF_00489">
    <property type="entry name" value="UPF0178"/>
    <property type="match status" value="1"/>
</dbReference>
<keyword evidence="6" id="KW-1185">Reference proteome</keyword>
<accession>A0A1I5NEZ8</accession>
<dbReference type="PANTHER" id="PTHR35146">
    <property type="entry name" value="UPF0178 PROTEIN YAII"/>
    <property type="match status" value="1"/>
</dbReference>
<dbReference type="Proteomes" id="UP000321547">
    <property type="component" value="Unassembled WGS sequence"/>
</dbReference>
<dbReference type="OrthoDB" id="9798918at2"/>
<dbReference type="EMBL" id="FOXC01000009">
    <property type="protein sequence ID" value="SFP20344.1"/>
    <property type="molecule type" value="Genomic_DNA"/>
</dbReference>
<dbReference type="RefSeq" id="WP_089830978.1">
    <property type="nucleotide sequence ID" value="NZ_BJWI01000008.1"/>
</dbReference>
<organism evidence="4 5">
    <name type="scientific">Halolactibacillus halophilus</name>
    <dbReference type="NCBI Taxonomy" id="306540"/>
    <lineage>
        <taxon>Bacteria</taxon>
        <taxon>Bacillati</taxon>
        <taxon>Bacillota</taxon>
        <taxon>Bacilli</taxon>
        <taxon>Bacillales</taxon>
        <taxon>Bacillaceae</taxon>
        <taxon>Halolactibacillus</taxon>
    </lineage>
</organism>
<evidence type="ECO:0000313" key="3">
    <source>
        <dbReference type="EMBL" id="GEM01299.1"/>
    </source>
</evidence>
<comment type="similarity">
    <text evidence="1 2">Belongs to the UPF0178 family.</text>
</comment>
<evidence type="ECO:0000256" key="2">
    <source>
        <dbReference type="HAMAP-Rule" id="MF_00489"/>
    </source>
</evidence>
<protein>
    <recommendedName>
        <fullName evidence="2">UPF0178 protein HHA03_08310</fullName>
    </recommendedName>
</protein>
<evidence type="ECO:0000256" key="1">
    <source>
        <dbReference type="ARBA" id="ARBA00008522"/>
    </source>
</evidence>
<evidence type="ECO:0000313" key="5">
    <source>
        <dbReference type="Proteomes" id="UP000242243"/>
    </source>
</evidence>
<reference evidence="4 5" key="1">
    <citation type="submission" date="2016-10" db="EMBL/GenBank/DDBJ databases">
        <authorList>
            <person name="de Groot N.N."/>
        </authorList>
    </citation>
    <scope>NUCLEOTIDE SEQUENCE [LARGE SCALE GENOMIC DNA]</scope>
    <source>
        <strain evidence="4 5">DSM 17073</strain>
    </source>
</reference>
<dbReference type="PANTHER" id="PTHR35146:SF1">
    <property type="entry name" value="UPF0178 PROTEIN YAII"/>
    <property type="match status" value="1"/>
</dbReference>
<dbReference type="InterPro" id="IPR003791">
    <property type="entry name" value="UPF0178"/>
</dbReference>
<name>A0A1I5NEZ8_9BACI</name>
<evidence type="ECO:0000313" key="4">
    <source>
        <dbReference type="EMBL" id="SFP20344.1"/>
    </source>
</evidence>
<evidence type="ECO:0000313" key="6">
    <source>
        <dbReference type="Proteomes" id="UP000321547"/>
    </source>
</evidence>
<dbReference type="NCBIfam" id="NF001095">
    <property type="entry name" value="PRK00124.1"/>
    <property type="match status" value="1"/>
</dbReference>
<dbReference type="Pfam" id="PF02639">
    <property type="entry name" value="DUF188"/>
    <property type="match status" value="1"/>
</dbReference>
<reference evidence="3 6" key="2">
    <citation type="submission" date="2019-07" db="EMBL/GenBank/DDBJ databases">
        <title>Whole genome shotgun sequence of Halolactibacillus halophilus NBRC 100868.</title>
        <authorList>
            <person name="Hosoyama A."/>
            <person name="Uohara A."/>
            <person name="Ohji S."/>
            <person name="Ichikawa N."/>
        </authorList>
    </citation>
    <scope>NUCLEOTIDE SEQUENCE [LARGE SCALE GENOMIC DNA]</scope>
    <source>
        <strain evidence="3 6">NBRC 100868</strain>
    </source>
</reference>
<dbReference type="AlphaFoldDB" id="A0A1I5NEZ8"/>
<dbReference type="Proteomes" id="UP000242243">
    <property type="component" value="Unassembled WGS sequence"/>
</dbReference>
<gene>
    <name evidence="3" type="ORF">HHA03_08310</name>
    <name evidence="4" type="ORF">SAMN05421839_10911</name>
</gene>
<proteinExistence type="inferred from homology"/>